<sequence length="248" mass="25794">MQGLRTVLFVLAGIVLGVRAEAASVPPIAVPLDVLPWFNGVISNVGTDIACLSDPPITEIRVQGYAGFSLVPPNRTPAVGEVFYTHLVLSHPGNPCAGSAVGIELLLPPGVQTAASAADPAFCFARTPANPQRPFAQLINLGTDSGYGCPQVFPTGLEGLRVAPPLGGLGGAWGMAAGFYLELLLPLRASTPQPGSTSIRFRVNPDIAVVGYPAVPLLVNNDVLFRTAFEDQQLTLDICTITPVANGC</sequence>
<dbReference type="EMBL" id="FOVF01000033">
    <property type="protein sequence ID" value="SFN58187.1"/>
    <property type="molecule type" value="Genomic_DNA"/>
</dbReference>
<dbReference type="STRING" id="578942.SAMN05216289_13311"/>
<protein>
    <submittedName>
        <fullName evidence="1">Uncharacterized protein</fullName>
    </submittedName>
</protein>
<proteinExistence type="predicted"/>
<accession>A0A1I5A6W7</accession>
<dbReference type="Proteomes" id="UP000198575">
    <property type="component" value="Unassembled WGS sequence"/>
</dbReference>
<dbReference type="AlphaFoldDB" id="A0A1I5A6W7"/>
<evidence type="ECO:0000313" key="2">
    <source>
        <dbReference type="Proteomes" id="UP000198575"/>
    </source>
</evidence>
<gene>
    <name evidence="1" type="ORF">SAMN05216289_13311</name>
</gene>
<organism evidence="1 2">
    <name type="scientific">Dokdonella immobilis</name>
    <dbReference type="NCBI Taxonomy" id="578942"/>
    <lineage>
        <taxon>Bacteria</taxon>
        <taxon>Pseudomonadati</taxon>
        <taxon>Pseudomonadota</taxon>
        <taxon>Gammaproteobacteria</taxon>
        <taxon>Lysobacterales</taxon>
        <taxon>Rhodanobacteraceae</taxon>
        <taxon>Dokdonella</taxon>
    </lineage>
</organism>
<keyword evidence="2" id="KW-1185">Reference proteome</keyword>
<name>A0A1I5A6W7_9GAMM</name>
<reference evidence="1 2" key="1">
    <citation type="submission" date="2016-10" db="EMBL/GenBank/DDBJ databases">
        <authorList>
            <person name="de Groot N.N."/>
        </authorList>
    </citation>
    <scope>NUCLEOTIDE SEQUENCE [LARGE SCALE GENOMIC DNA]</scope>
    <source>
        <strain evidence="1 2">CGMCC 1.7659</strain>
    </source>
</reference>
<evidence type="ECO:0000313" key="1">
    <source>
        <dbReference type="EMBL" id="SFN58187.1"/>
    </source>
</evidence>